<evidence type="ECO:0000256" key="3">
    <source>
        <dbReference type="ARBA" id="ARBA00022781"/>
    </source>
</evidence>
<sequence>MYEYLDRRYALALYEVAEERAKTEEFIKDLGDILNIINGNEELLELIKHPKLSTTKKKELFENIFRGKTDEEVLSFLLLLIEKNRLLNLKGIIEELKKIHLERNQTLLALVKTVVPLLADEKNDLIRKLELKYNKKIILNEELDKDIIGGVYVRVGNDVIDGTIKSKFEDIRKMTLKTE</sequence>
<organism evidence="9 10">
    <name type="scientific">Candidatus Clostridium radicumherbarum</name>
    <dbReference type="NCBI Taxonomy" id="3381662"/>
    <lineage>
        <taxon>Bacteria</taxon>
        <taxon>Bacillati</taxon>
        <taxon>Bacillota</taxon>
        <taxon>Clostridia</taxon>
        <taxon>Eubacteriales</taxon>
        <taxon>Clostridiaceae</taxon>
        <taxon>Clostridium</taxon>
    </lineage>
</organism>
<proteinExistence type="inferred from homology"/>
<evidence type="ECO:0000256" key="1">
    <source>
        <dbReference type="ARBA" id="ARBA00004370"/>
    </source>
</evidence>
<evidence type="ECO:0000256" key="7">
    <source>
        <dbReference type="ARBA" id="ARBA00023310"/>
    </source>
</evidence>
<reference evidence="9 10" key="1">
    <citation type="submission" date="2024-11" db="EMBL/GenBank/DDBJ databases">
        <authorList>
            <person name="Heng Y.C."/>
            <person name="Lim A.C.H."/>
            <person name="Lee J.K.Y."/>
            <person name="Kittelmann S."/>
        </authorList>
    </citation>
    <scope>NUCLEOTIDE SEQUENCE [LARGE SCALE GENOMIC DNA]</scope>
    <source>
        <strain evidence="9 10">WILCCON 0202</strain>
    </source>
</reference>
<dbReference type="SUPFAM" id="SSF47928">
    <property type="entry name" value="N-terminal domain of the delta subunit of the F1F0-ATP synthase"/>
    <property type="match status" value="1"/>
</dbReference>
<keyword evidence="6 8" id="KW-0139">CF(1)</keyword>
<comment type="function">
    <text evidence="8">This protein is part of the stalk that links CF(0) to CF(1). It either transmits conformational changes from CF(0) to CF(1) or is implicated in proton conduction.</text>
</comment>
<protein>
    <recommendedName>
        <fullName evidence="8">ATP synthase subunit delta</fullName>
    </recommendedName>
    <alternativeName>
        <fullName evidence="8">ATP synthase F(1) sector subunit delta</fullName>
    </alternativeName>
    <alternativeName>
        <fullName evidence="8">F-type ATPase subunit delta</fullName>
        <shortName evidence="8">F-ATPase subunit delta</shortName>
    </alternativeName>
</protein>
<comment type="caution">
    <text evidence="9">The sequence shown here is derived from an EMBL/GenBank/DDBJ whole genome shotgun (WGS) entry which is preliminary data.</text>
</comment>
<dbReference type="Pfam" id="PF00213">
    <property type="entry name" value="OSCP"/>
    <property type="match status" value="1"/>
</dbReference>
<dbReference type="InterPro" id="IPR026015">
    <property type="entry name" value="ATP_synth_OSCP/delta_N_sf"/>
</dbReference>
<keyword evidence="5 8" id="KW-0472">Membrane</keyword>
<dbReference type="Proteomes" id="UP001623661">
    <property type="component" value="Unassembled WGS sequence"/>
</dbReference>
<keyword evidence="8" id="KW-1003">Cell membrane</keyword>
<dbReference type="PANTHER" id="PTHR11910">
    <property type="entry name" value="ATP SYNTHASE DELTA CHAIN"/>
    <property type="match status" value="1"/>
</dbReference>
<dbReference type="InterPro" id="IPR000711">
    <property type="entry name" value="ATPase_OSCP/dsu"/>
</dbReference>
<dbReference type="PRINTS" id="PR00125">
    <property type="entry name" value="ATPASEDELTA"/>
</dbReference>
<dbReference type="InterPro" id="IPR020781">
    <property type="entry name" value="ATPase_OSCP/d_CS"/>
</dbReference>
<evidence type="ECO:0000256" key="8">
    <source>
        <dbReference type="HAMAP-Rule" id="MF_01416"/>
    </source>
</evidence>
<evidence type="ECO:0000256" key="6">
    <source>
        <dbReference type="ARBA" id="ARBA00023196"/>
    </source>
</evidence>
<keyword evidence="3 8" id="KW-0375">Hydrogen ion transport</keyword>
<comment type="function">
    <text evidence="8">F(1)F(0) ATP synthase produces ATP from ADP in the presence of a proton or sodium gradient. F-type ATPases consist of two structural domains, F(1) containing the extramembraneous catalytic core and F(0) containing the membrane proton channel, linked together by a central stalk and a peripheral stalk. During catalysis, ATP synthesis in the catalytic domain of F(1) is coupled via a rotary mechanism of the central stalk subunits to proton translocation.</text>
</comment>
<dbReference type="EMBL" id="JBJHZY010000004">
    <property type="protein sequence ID" value="MFL0269845.1"/>
    <property type="molecule type" value="Genomic_DNA"/>
</dbReference>
<evidence type="ECO:0000256" key="4">
    <source>
        <dbReference type="ARBA" id="ARBA00023065"/>
    </source>
</evidence>
<evidence type="ECO:0000256" key="2">
    <source>
        <dbReference type="ARBA" id="ARBA00022448"/>
    </source>
</evidence>
<dbReference type="NCBIfam" id="TIGR01145">
    <property type="entry name" value="ATP_synt_delta"/>
    <property type="match status" value="1"/>
</dbReference>
<keyword evidence="4 8" id="KW-0406">Ion transport</keyword>
<keyword evidence="2 8" id="KW-0813">Transport</keyword>
<accession>A0ABW8TXV0</accession>
<dbReference type="Gene3D" id="1.10.520.20">
    <property type="entry name" value="N-terminal domain of the delta subunit of the F1F0-ATP synthase"/>
    <property type="match status" value="1"/>
</dbReference>
<evidence type="ECO:0000313" key="10">
    <source>
        <dbReference type="Proteomes" id="UP001623661"/>
    </source>
</evidence>
<keyword evidence="10" id="KW-1185">Reference proteome</keyword>
<name>A0ABW8TXV0_9CLOT</name>
<dbReference type="NCBIfam" id="NF004403">
    <property type="entry name" value="PRK05758.2-4"/>
    <property type="match status" value="1"/>
</dbReference>
<dbReference type="HAMAP" id="MF_01416">
    <property type="entry name" value="ATP_synth_delta_bact"/>
    <property type="match status" value="1"/>
</dbReference>
<dbReference type="PROSITE" id="PS00389">
    <property type="entry name" value="ATPASE_DELTA"/>
    <property type="match status" value="1"/>
</dbReference>
<gene>
    <name evidence="8" type="primary">atpH</name>
    <name evidence="9" type="ORF">ACJDUH_17355</name>
</gene>
<keyword evidence="7 8" id="KW-0066">ATP synthesis</keyword>
<comment type="subcellular location">
    <subcellularLocation>
        <location evidence="8">Cell membrane</location>
        <topology evidence="8">Peripheral membrane protein</topology>
    </subcellularLocation>
    <subcellularLocation>
        <location evidence="1">Membrane</location>
    </subcellularLocation>
</comment>
<evidence type="ECO:0000313" key="9">
    <source>
        <dbReference type="EMBL" id="MFL0269845.1"/>
    </source>
</evidence>
<evidence type="ECO:0000256" key="5">
    <source>
        <dbReference type="ARBA" id="ARBA00023136"/>
    </source>
</evidence>
<dbReference type="RefSeq" id="WP_406766466.1">
    <property type="nucleotide sequence ID" value="NZ_JBJHZY010000004.1"/>
</dbReference>
<comment type="similarity">
    <text evidence="8">Belongs to the ATPase delta chain family.</text>
</comment>